<name>A0A0E9WKF9_ANGAN</name>
<dbReference type="AlphaFoldDB" id="A0A0E9WKF9"/>
<proteinExistence type="predicted"/>
<reference evidence="1" key="1">
    <citation type="submission" date="2014-11" db="EMBL/GenBank/DDBJ databases">
        <authorList>
            <person name="Amaro Gonzalez C."/>
        </authorList>
    </citation>
    <scope>NUCLEOTIDE SEQUENCE</scope>
</reference>
<organism evidence="1">
    <name type="scientific">Anguilla anguilla</name>
    <name type="common">European freshwater eel</name>
    <name type="synonym">Muraena anguilla</name>
    <dbReference type="NCBI Taxonomy" id="7936"/>
    <lineage>
        <taxon>Eukaryota</taxon>
        <taxon>Metazoa</taxon>
        <taxon>Chordata</taxon>
        <taxon>Craniata</taxon>
        <taxon>Vertebrata</taxon>
        <taxon>Euteleostomi</taxon>
        <taxon>Actinopterygii</taxon>
        <taxon>Neopterygii</taxon>
        <taxon>Teleostei</taxon>
        <taxon>Anguilliformes</taxon>
        <taxon>Anguillidae</taxon>
        <taxon>Anguilla</taxon>
    </lineage>
</organism>
<evidence type="ECO:0000313" key="1">
    <source>
        <dbReference type="EMBL" id="JAH90756.1"/>
    </source>
</evidence>
<sequence>MKASVCVVGKIGVVLRSFFNSDCVLLSVNEECIVFVNLWCCLTLINTDLDVFPFLFILVLELYIMKNFTYDYIDGLTVHLKQMMYN</sequence>
<accession>A0A0E9WKF9</accession>
<protein>
    <submittedName>
        <fullName evidence="1">Uncharacterized protein</fullName>
    </submittedName>
</protein>
<dbReference type="EMBL" id="GBXM01017821">
    <property type="protein sequence ID" value="JAH90756.1"/>
    <property type="molecule type" value="Transcribed_RNA"/>
</dbReference>
<reference evidence="1" key="2">
    <citation type="journal article" date="2015" name="Fish Shellfish Immunol.">
        <title>Early steps in the European eel (Anguilla anguilla)-Vibrio vulnificus interaction in the gills: Role of the RtxA13 toxin.</title>
        <authorList>
            <person name="Callol A."/>
            <person name="Pajuelo D."/>
            <person name="Ebbesson L."/>
            <person name="Teles M."/>
            <person name="MacKenzie S."/>
            <person name="Amaro C."/>
        </authorList>
    </citation>
    <scope>NUCLEOTIDE SEQUENCE</scope>
</reference>